<keyword evidence="2" id="KW-1185">Reference proteome</keyword>
<accession>A0A1I0SAB1</accession>
<reference evidence="2" key="1">
    <citation type="submission" date="2016-10" db="EMBL/GenBank/DDBJ databases">
        <authorList>
            <person name="Varghese N."/>
            <person name="Submissions S."/>
        </authorList>
    </citation>
    <scope>NUCLEOTIDE SEQUENCE [LARGE SCALE GENOMIC DNA]</scope>
    <source>
        <strain evidence="2">DSM 3695</strain>
    </source>
</reference>
<evidence type="ECO:0008006" key="3">
    <source>
        <dbReference type="Google" id="ProtNLM"/>
    </source>
</evidence>
<gene>
    <name evidence="1" type="ORF">SAMN04488122_5323</name>
</gene>
<dbReference type="Proteomes" id="UP000199310">
    <property type="component" value="Unassembled WGS sequence"/>
</dbReference>
<sequence>MGISTLLQRTAILTLLILLRLAADGQVRINGTIYDRSARFGMAGVSVMSNSGTGAVTDSAGRYNIILYPNDSISFSYQGKATMKFAVKEIPVNRPFNMSLHVDVHYLPTVEVSTMRARNYKQDSLENRNEYRKIFEYSPEYLTGGSNGVGVGVSLDALFSMKKIKRMENFRRFLERDEQEKYIDHRFNKTLVKKITGIESPALEIFMKEYRPDYLMLFQFENEYQYYKYIQDCGRYFTEVWKKGHPDEAR</sequence>
<name>A0A1I0SAB1_9BACT</name>
<dbReference type="AlphaFoldDB" id="A0A1I0SAB1"/>
<dbReference type="EMBL" id="FOJG01000002">
    <property type="protein sequence ID" value="SEW53068.1"/>
    <property type="molecule type" value="Genomic_DNA"/>
</dbReference>
<proteinExistence type="predicted"/>
<evidence type="ECO:0000313" key="1">
    <source>
        <dbReference type="EMBL" id="SEW53068.1"/>
    </source>
</evidence>
<dbReference type="STRING" id="29529.SAMN04488122_5323"/>
<organism evidence="1 2">
    <name type="scientific">Chitinophaga arvensicola</name>
    <dbReference type="NCBI Taxonomy" id="29529"/>
    <lineage>
        <taxon>Bacteria</taxon>
        <taxon>Pseudomonadati</taxon>
        <taxon>Bacteroidota</taxon>
        <taxon>Chitinophagia</taxon>
        <taxon>Chitinophagales</taxon>
        <taxon>Chitinophagaceae</taxon>
        <taxon>Chitinophaga</taxon>
    </lineage>
</organism>
<evidence type="ECO:0000313" key="2">
    <source>
        <dbReference type="Proteomes" id="UP000199310"/>
    </source>
</evidence>
<dbReference type="InterPro" id="IPR008969">
    <property type="entry name" value="CarboxyPept-like_regulatory"/>
</dbReference>
<dbReference type="SUPFAM" id="SSF49464">
    <property type="entry name" value="Carboxypeptidase regulatory domain-like"/>
    <property type="match status" value="1"/>
</dbReference>
<protein>
    <recommendedName>
        <fullName evidence="3">CarboxypepD_reg-like domain-containing protein</fullName>
    </recommendedName>
</protein>